<keyword evidence="6" id="KW-0999">Mitochondrion inner membrane</keyword>
<proteinExistence type="inferred from homology"/>
<reference evidence="13 14" key="1">
    <citation type="journal article" date="2018" name="MBio">
        <title>Comparative Genomics Reveals the Core Gene Toolbox for the Fungus-Insect Symbiosis.</title>
        <authorList>
            <person name="Wang Y."/>
            <person name="Stata M."/>
            <person name="Wang W."/>
            <person name="Stajich J.E."/>
            <person name="White M.M."/>
            <person name="Moncalvo J.M."/>
        </authorList>
    </citation>
    <scope>NUCLEOTIDE SEQUENCE [LARGE SCALE GENOMIC DNA]</scope>
    <source>
        <strain evidence="13 14">SWE-8-4</strain>
    </source>
</reference>
<gene>
    <name evidence="13" type="ORF">BB561_000753</name>
</gene>
<keyword evidence="4 11" id="KW-0812">Transmembrane</keyword>
<evidence type="ECO:0000256" key="6">
    <source>
        <dbReference type="ARBA" id="ARBA00022792"/>
    </source>
</evidence>
<comment type="caution">
    <text evidence="13">The sequence shown here is derived from an EMBL/GenBank/DDBJ whole genome shotgun (WGS) entry which is preliminary data.</text>
</comment>
<evidence type="ECO:0000256" key="7">
    <source>
        <dbReference type="ARBA" id="ARBA00022946"/>
    </source>
</evidence>
<dbReference type="GO" id="GO:1990547">
    <property type="term" value="P:mitochondrial phosphate ion transmembrane transport"/>
    <property type="evidence" value="ECO:0007669"/>
    <property type="project" value="InterPro"/>
</dbReference>
<evidence type="ECO:0000313" key="13">
    <source>
        <dbReference type="EMBL" id="PVU97116.1"/>
    </source>
</evidence>
<keyword evidence="5" id="KW-0677">Repeat</keyword>
<feature type="repeat" description="Solcar" evidence="11">
    <location>
        <begin position="229"/>
        <end position="314"/>
    </location>
</feature>
<organism evidence="13 14">
    <name type="scientific">Smittium simulii</name>
    <dbReference type="NCBI Taxonomy" id="133385"/>
    <lineage>
        <taxon>Eukaryota</taxon>
        <taxon>Fungi</taxon>
        <taxon>Fungi incertae sedis</taxon>
        <taxon>Zoopagomycota</taxon>
        <taxon>Kickxellomycotina</taxon>
        <taxon>Harpellomycetes</taxon>
        <taxon>Harpellales</taxon>
        <taxon>Legeriomycetaceae</taxon>
        <taxon>Smittium</taxon>
    </lineage>
</organism>
<dbReference type="EMBL" id="MBFR01000018">
    <property type="protein sequence ID" value="PVU97116.1"/>
    <property type="molecule type" value="Genomic_DNA"/>
</dbReference>
<name>A0A2T9YXU4_9FUNG</name>
<dbReference type="GO" id="GO:0005315">
    <property type="term" value="F:phosphate transmembrane transporter activity"/>
    <property type="evidence" value="ECO:0007669"/>
    <property type="project" value="InterPro"/>
</dbReference>
<evidence type="ECO:0000256" key="10">
    <source>
        <dbReference type="ARBA" id="ARBA00023136"/>
    </source>
</evidence>
<keyword evidence="7" id="KW-0809">Transit peptide</keyword>
<dbReference type="GO" id="GO:0005743">
    <property type="term" value="C:mitochondrial inner membrane"/>
    <property type="evidence" value="ECO:0007669"/>
    <property type="project" value="UniProtKB-SubCell"/>
</dbReference>
<evidence type="ECO:0000256" key="1">
    <source>
        <dbReference type="ARBA" id="ARBA00004448"/>
    </source>
</evidence>
<evidence type="ECO:0000256" key="8">
    <source>
        <dbReference type="ARBA" id="ARBA00022989"/>
    </source>
</evidence>
<dbReference type="SUPFAM" id="SSF103506">
    <property type="entry name" value="Mitochondrial carrier"/>
    <property type="match status" value="1"/>
</dbReference>
<evidence type="ECO:0000256" key="11">
    <source>
        <dbReference type="PROSITE-ProRule" id="PRU00282"/>
    </source>
</evidence>
<evidence type="ECO:0000256" key="12">
    <source>
        <dbReference type="RuleBase" id="RU000488"/>
    </source>
</evidence>
<evidence type="ECO:0000256" key="5">
    <source>
        <dbReference type="ARBA" id="ARBA00022737"/>
    </source>
</evidence>
<dbReference type="PANTHER" id="PTHR45671:SF10">
    <property type="entry name" value="SOLUTE CARRIER FAMILY 25 MEMBER 3"/>
    <property type="match status" value="1"/>
</dbReference>
<dbReference type="InterPro" id="IPR023395">
    <property type="entry name" value="MCP_dom_sf"/>
</dbReference>
<sequence length="330" mass="35712">MFPSPSAMNFSMPKRTGFVAPAPIEINSSSYFMACTIGGTLACGLTHWLVTPLDLVKTRLQVNKSLYTGIFNGWGTVFKSGGIKALYTGGIPTIIGYSLQGAAKYGFYDYFKYKYSEIVGEENAAKYKTLLYLSSSASAEVIADVLLCPLEALKVKAQTSTTPFAPSFLAGVNKVVASEGVSGFYKGLTPLWLRQVPYTMVKFATFETTVNMIYKNVMTKPKHEYNKTEQLGVTFAAGYIAGIFCAIVSHPADVLVSKLNNASKAEGQSTGQLATKILKDLGIRGVWVGLGPRIVMIGTLTALQWFIYDTYKVQAGLPASGSVEPVKQKN</sequence>
<dbReference type="PANTHER" id="PTHR45671">
    <property type="entry name" value="SOLUTE CARRIER FAMILY 25 (MITOCHONDRIAL CARRIER PHOSPHATE CARRIER), MEMBER 3, LIKE-RELATED-RELATED"/>
    <property type="match status" value="1"/>
</dbReference>
<evidence type="ECO:0000313" key="14">
    <source>
        <dbReference type="Proteomes" id="UP000245383"/>
    </source>
</evidence>
<comment type="subcellular location">
    <subcellularLocation>
        <location evidence="1">Mitochondrion inner membrane</location>
        <topology evidence="1">Multi-pass membrane protein</topology>
    </subcellularLocation>
</comment>
<dbReference type="InterPro" id="IPR044677">
    <property type="entry name" value="SLC25A3/Pic2/Mir1-like"/>
</dbReference>
<protein>
    <recommendedName>
        <fullName evidence="15">Mitochondrial phosphate carrier protein</fullName>
    </recommendedName>
</protein>
<dbReference type="Pfam" id="PF00153">
    <property type="entry name" value="Mito_carr"/>
    <property type="match status" value="3"/>
</dbReference>
<feature type="repeat" description="Solcar" evidence="11">
    <location>
        <begin position="127"/>
        <end position="212"/>
    </location>
</feature>
<evidence type="ECO:0000256" key="9">
    <source>
        <dbReference type="ARBA" id="ARBA00023128"/>
    </source>
</evidence>
<dbReference type="FunFam" id="1.50.40.10:FF:000005">
    <property type="entry name" value="Mitochondrial phosphate carrier protein 2"/>
    <property type="match status" value="1"/>
</dbReference>
<keyword evidence="14" id="KW-1185">Reference proteome</keyword>
<dbReference type="OrthoDB" id="427452at2759"/>
<dbReference type="Proteomes" id="UP000245383">
    <property type="component" value="Unassembled WGS sequence"/>
</dbReference>
<feature type="repeat" description="Solcar" evidence="11">
    <location>
        <begin position="30"/>
        <end position="114"/>
    </location>
</feature>
<evidence type="ECO:0008006" key="15">
    <source>
        <dbReference type="Google" id="ProtNLM"/>
    </source>
</evidence>
<evidence type="ECO:0000256" key="2">
    <source>
        <dbReference type="ARBA" id="ARBA00006375"/>
    </source>
</evidence>
<keyword evidence="8" id="KW-1133">Transmembrane helix</keyword>
<evidence type="ECO:0000256" key="4">
    <source>
        <dbReference type="ARBA" id="ARBA00022692"/>
    </source>
</evidence>
<keyword evidence="10 11" id="KW-0472">Membrane</keyword>
<comment type="similarity">
    <text evidence="2 12">Belongs to the mitochondrial carrier (TC 2.A.29) family.</text>
</comment>
<dbReference type="InterPro" id="IPR018108">
    <property type="entry name" value="MCP_transmembrane"/>
</dbReference>
<dbReference type="PROSITE" id="PS50920">
    <property type="entry name" value="SOLCAR"/>
    <property type="match status" value="3"/>
</dbReference>
<keyword evidence="3 12" id="KW-0813">Transport</keyword>
<dbReference type="Gene3D" id="1.50.40.10">
    <property type="entry name" value="Mitochondrial carrier domain"/>
    <property type="match status" value="1"/>
</dbReference>
<accession>A0A2T9YXU4</accession>
<dbReference type="AlphaFoldDB" id="A0A2T9YXU4"/>
<dbReference type="STRING" id="133385.A0A2T9YXU4"/>
<keyword evidence="9" id="KW-0496">Mitochondrion</keyword>
<evidence type="ECO:0000256" key="3">
    <source>
        <dbReference type="ARBA" id="ARBA00022448"/>
    </source>
</evidence>